<proteinExistence type="predicted"/>
<feature type="domain" description="HemY N-terminal" evidence="8">
    <location>
        <begin position="26"/>
        <end position="116"/>
    </location>
</feature>
<evidence type="ECO:0000259" key="8">
    <source>
        <dbReference type="Pfam" id="PF07219"/>
    </source>
</evidence>
<keyword evidence="6 7" id="KW-0472">Membrane</keyword>
<dbReference type="RefSeq" id="WP_110400440.1">
    <property type="nucleotide sequence ID" value="NZ_QJJS01000006.1"/>
</dbReference>
<dbReference type="Pfam" id="PF07219">
    <property type="entry name" value="HemY_N"/>
    <property type="match status" value="1"/>
</dbReference>
<evidence type="ECO:0000256" key="5">
    <source>
        <dbReference type="ARBA" id="ARBA00022989"/>
    </source>
</evidence>
<comment type="caution">
    <text evidence="9">The sequence shown here is derived from an EMBL/GenBank/DDBJ whole genome shotgun (WGS) entry which is preliminary data.</text>
</comment>
<keyword evidence="10" id="KW-1185">Reference proteome</keyword>
<feature type="transmembrane region" description="Helical" evidence="7">
    <location>
        <begin position="41"/>
        <end position="66"/>
    </location>
</feature>
<dbReference type="OrthoDB" id="9151794at2"/>
<dbReference type="Proteomes" id="UP000247811">
    <property type="component" value="Unassembled WGS sequence"/>
</dbReference>
<sequence>MRSVVWTLLLFVVAVLAATILGANDGLVSIYWAPWRFDLSLNFFLLLMLLSGVLVYALVGAFNQLVGLPERARLWRVQRRERAAQAALRESLAFLFAGRYGRAHKSAQRALELQSMTPELDRDVEFGALAHLLAASGLHRLQDRERRDQQLSQAQALAGGLATGSAVAEGARLLSAEWALDDRDAERALDQLALLPAGVARRTLALRMRLQATRLARQPIEALKTARLLAKHQAFGPVAAQGLLRSLAVEALDTARDAEQLRRIWAQLDAADRRDPYVASRAARHAAAMDAAAEARGWLRPHWERLAELGERERRDVQDALVEALPGLSADWLPLLEEAVAAAPGDAALSHAVGCAMAERQLWGRARRLLENAATMPSADRELRRKAWRSLATIAENDEDQALVQRCYREIAQNT</sequence>
<evidence type="ECO:0000256" key="2">
    <source>
        <dbReference type="ARBA" id="ARBA00004236"/>
    </source>
</evidence>
<protein>
    <submittedName>
        <fullName evidence="9">HemY protein</fullName>
    </submittedName>
</protein>
<evidence type="ECO:0000256" key="1">
    <source>
        <dbReference type="ARBA" id="ARBA00004141"/>
    </source>
</evidence>
<evidence type="ECO:0000313" key="10">
    <source>
        <dbReference type="Proteomes" id="UP000247811"/>
    </source>
</evidence>
<dbReference type="InterPro" id="IPR005254">
    <property type="entry name" value="Heme_biosyn_assoc_TPR_pro"/>
</dbReference>
<accession>A0A318H5J1</accession>
<dbReference type="NCBIfam" id="TIGR00540">
    <property type="entry name" value="TPR_hemY_coli"/>
    <property type="match status" value="1"/>
</dbReference>
<organism evidence="9 10">
    <name type="scientific">Sphaerotilus hippei</name>
    <dbReference type="NCBI Taxonomy" id="744406"/>
    <lineage>
        <taxon>Bacteria</taxon>
        <taxon>Pseudomonadati</taxon>
        <taxon>Pseudomonadota</taxon>
        <taxon>Betaproteobacteria</taxon>
        <taxon>Burkholderiales</taxon>
        <taxon>Sphaerotilaceae</taxon>
        <taxon>Sphaerotilus</taxon>
    </lineage>
</organism>
<evidence type="ECO:0000313" key="9">
    <source>
        <dbReference type="EMBL" id="PXW96620.1"/>
    </source>
</evidence>
<keyword evidence="4 7" id="KW-0812">Transmembrane</keyword>
<keyword evidence="5 7" id="KW-1133">Transmembrane helix</keyword>
<comment type="subcellular location">
    <subcellularLocation>
        <location evidence="2">Cell membrane</location>
    </subcellularLocation>
    <subcellularLocation>
        <location evidence="1">Membrane</location>
        <topology evidence="1">Multi-pass membrane protein</topology>
    </subcellularLocation>
</comment>
<dbReference type="GO" id="GO:0042168">
    <property type="term" value="P:heme metabolic process"/>
    <property type="evidence" value="ECO:0007669"/>
    <property type="project" value="InterPro"/>
</dbReference>
<evidence type="ECO:0000256" key="3">
    <source>
        <dbReference type="ARBA" id="ARBA00022475"/>
    </source>
</evidence>
<evidence type="ECO:0000256" key="7">
    <source>
        <dbReference type="SAM" id="Phobius"/>
    </source>
</evidence>
<evidence type="ECO:0000256" key="4">
    <source>
        <dbReference type="ARBA" id="ARBA00022692"/>
    </source>
</evidence>
<name>A0A318H5J1_9BURK</name>
<dbReference type="InterPro" id="IPR010817">
    <property type="entry name" value="HemY_N"/>
</dbReference>
<reference evidence="9 10" key="1">
    <citation type="submission" date="2018-05" db="EMBL/GenBank/DDBJ databases">
        <title>Genomic Encyclopedia of Type Strains, Phase IV (KMG-IV): sequencing the most valuable type-strain genomes for metagenomic binning, comparative biology and taxonomic classification.</title>
        <authorList>
            <person name="Goeker M."/>
        </authorList>
    </citation>
    <scope>NUCLEOTIDE SEQUENCE [LARGE SCALE GENOMIC DNA]</scope>
    <source>
        <strain evidence="9 10">DSM 566</strain>
    </source>
</reference>
<dbReference type="AlphaFoldDB" id="A0A318H5J1"/>
<gene>
    <name evidence="9" type="ORF">C7444_106139</name>
</gene>
<keyword evidence="3" id="KW-1003">Cell membrane</keyword>
<dbReference type="GO" id="GO:0005886">
    <property type="term" value="C:plasma membrane"/>
    <property type="evidence" value="ECO:0007669"/>
    <property type="project" value="UniProtKB-SubCell"/>
</dbReference>
<dbReference type="EMBL" id="QJJS01000006">
    <property type="protein sequence ID" value="PXW96620.1"/>
    <property type="molecule type" value="Genomic_DNA"/>
</dbReference>
<evidence type="ECO:0000256" key="6">
    <source>
        <dbReference type="ARBA" id="ARBA00023136"/>
    </source>
</evidence>